<dbReference type="HOGENOM" id="CLU_2390718_0_0_1"/>
<evidence type="ECO:0000313" key="2">
    <source>
        <dbReference type="Proteomes" id="UP000011713"/>
    </source>
</evidence>
<organism evidence="1 2">
    <name type="scientific">Hyaloperonospora arabidopsidis (strain Emoy2)</name>
    <name type="common">Downy mildew agent</name>
    <name type="synonym">Peronospora arabidopsidis</name>
    <dbReference type="NCBI Taxonomy" id="559515"/>
    <lineage>
        <taxon>Eukaryota</taxon>
        <taxon>Sar</taxon>
        <taxon>Stramenopiles</taxon>
        <taxon>Oomycota</taxon>
        <taxon>Peronosporomycetes</taxon>
        <taxon>Peronosporales</taxon>
        <taxon>Peronosporaceae</taxon>
        <taxon>Hyaloperonospora</taxon>
    </lineage>
</organism>
<dbReference type="InParanoid" id="M4BDL5"/>
<protein>
    <submittedName>
        <fullName evidence="1">Uncharacterized protein</fullName>
    </submittedName>
</protein>
<dbReference type="EMBL" id="JH598161">
    <property type="status" value="NOT_ANNOTATED_CDS"/>
    <property type="molecule type" value="Genomic_DNA"/>
</dbReference>
<keyword evidence="2" id="KW-1185">Reference proteome</keyword>
<dbReference type="Proteomes" id="UP000011713">
    <property type="component" value="Unassembled WGS sequence"/>
</dbReference>
<reference evidence="1" key="2">
    <citation type="submission" date="2015-06" db="UniProtKB">
        <authorList>
            <consortium name="EnsemblProtists"/>
        </authorList>
    </citation>
    <scope>IDENTIFICATION</scope>
    <source>
        <strain evidence="1">Emoy2</strain>
    </source>
</reference>
<accession>M4BDL5</accession>
<dbReference type="AlphaFoldDB" id="M4BDL5"/>
<reference evidence="2" key="1">
    <citation type="journal article" date="2010" name="Science">
        <title>Signatures of adaptation to obligate biotrophy in the Hyaloperonospora arabidopsidis genome.</title>
        <authorList>
            <person name="Baxter L."/>
            <person name="Tripathy S."/>
            <person name="Ishaque N."/>
            <person name="Boot N."/>
            <person name="Cabral A."/>
            <person name="Kemen E."/>
            <person name="Thines M."/>
            <person name="Ah-Fong A."/>
            <person name="Anderson R."/>
            <person name="Badejoko W."/>
            <person name="Bittner-Eddy P."/>
            <person name="Boore J.L."/>
            <person name="Chibucos M.C."/>
            <person name="Coates M."/>
            <person name="Dehal P."/>
            <person name="Delehaunty K."/>
            <person name="Dong S."/>
            <person name="Downton P."/>
            <person name="Dumas B."/>
            <person name="Fabro G."/>
            <person name="Fronick C."/>
            <person name="Fuerstenberg S.I."/>
            <person name="Fulton L."/>
            <person name="Gaulin E."/>
            <person name="Govers F."/>
            <person name="Hughes L."/>
            <person name="Humphray S."/>
            <person name="Jiang R.H."/>
            <person name="Judelson H."/>
            <person name="Kamoun S."/>
            <person name="Kyung K."/>
            <person name="Meijer H."/>
            <person name="Minx P."/>
            <person name="Morris P."/>
            <person name="Nelson J."/>
            <person name="Phuntumart V."/>
            <person name="Qutob D."/>
            <person name="Rehmany A."/>
            <person name="Rougon-Cardoso A."/>
            <person name="Ryden P."/>
            <person name="Torto-Alalibo T."/>
            <person name="Studholme D."/>
            <person name="Wang Y."/>
            <person name="Win J."/>
            <person name="Wood J."/>
            <person name="Clifton S.W."/>
            <person name="Rogers J."/>
            <person name="Van den Ackerveken G."/>
            <person name="Jones J.D."/>
            <person name="McDowell J.M."/>
            <person name="Beynon J."/>
            <person name="Tyler B.M."/>
        </authorList>
    </citation>
    <scope>NUCLEOTIDE SEQUENCE [LARGE SCALE GENOMIC DNA]</scope>
    <source>
        <strain evidence="2">Emoy2</strain>
    </source>
</reference>
<proteinExistence type="predicted"/>
<sequence length="94" mass="11090">MLKLRGIHSKASIWMYPAYFSIHSRWTTLCNLNILQLTCGLVMVLKFLFFDMKQSHILHWHHVTFNRIPTKKMFLQVEDGLGSNCKHISAKSWN</sequence>
<dbReference type="VEuPathDB" id="FungiDB:HpaG804382"/>
<evidence type="ECO:0000313" key="1">
    <source>
        <dbReference type="EnsemblProtists" id="HpaP804382"/>
    </source>
</evidence>
<name>M4BDL5_HYAAE</name>
<dbReference type="EnsemblProtists" id="HpaT804382">
    <property type="protein sequence ID" value="HpaP804382"/>
    <property type="gene ID" value="HpaG804382"/>
</dbReference>